<keyword evidence="2" id="KW-0067">ATP-binding</keyword>
<reference evidence="3" key="1">
    <citation type="journal article" date="2011" name="Nat. Biotechnol.">
        <title>The genomic sequence of the Chinese hamster ovary (CHO)-K1 cell line.</title>
        <authorList>
            <person name="Xu X."/>
            <person name="Nagarajan H."/>
            <person name="Lewis N.E."/>
            <person name="Pan S."/>
            <person name="Cai Z."/>
            <person name="Liu X."/>
            <person name="Chen W."/>
            <person name="Xie M."/>
            <person name="Wang W."/>
            <person name="Hammond S."/>
            <person name="Andersen M.R."/>
            <person name="Neff N."/>
            <person name="Passarelli B."/>
            <person name="Koh W."/>
            <person name="Fan H.C."/>
            <person name="Wang J."/>
            <person name="Gui Y."/>
            <person name="Lee K.H."/>
            <person name="Betenbaugh M.J."/>
            <person name="Quake S.R."/>
            <person name="Famili I."/>
            <person name="Palsson B.O."/>
            <person name="Wang J."/>
        </authorList>
    </citation>
    <scope>NUCLEOTIDE SEQUENCE [LARGE SCALE GENOMIC DNA]</scope>
    <source>
        <strain evidence="3">CHO K1 cell line</strain>
    </source>
</reference>
<dbReference type="Pfam" id="PF00005">
    <property type="entry name" value="ABC_tran"/>
    <property type="match status" value="1"/>
</dbReference>
<evidence type="ECO:0000259" key="1">
    <source>
        <dbReference type="PROSITE" id="PS50893"/>
    </source>
</evidence>
<dbReference type="GO" id="GO:0005524">
    <property type="term" value="F:ATP binding"/>
    <property type="evidence" value="ECO:0007669"/>
    <property type="project" value="UniProtKB-KW"/>
</dbReference>
<dbReference type="eggNOG" id="KOG0059">
    <property type="taxonomic scope" value="Eukaryota"/>
</dbReference>
<protein>
    <submittedName>
        <fullName evidence="2">ATP-binding cassette sub-family A member 3</fullName>
    </submittedName>
</protein>
<evidence type="ECO:0000313" key="3">
    <source>
        <dbReference type="Proteomes" id="UP000001075"/>
    </source>
</evidence>
<dbReference type="EMBL" id="JH004503">
    <property type="protein sequence ID" value="EGW13322.1"/>
    <property type="molecule type" value="Genomic_DNA"/>
</dbReference>
<dbReference type="InParanoid" id="G3IM66"/>
<dbReference type="PANTHER" id="PTHR19229">
    <property type="entry name" value="ATP-BINDING CASSETTE TRANSPORTER SUBFAMILY A ABCA"/>
    <property type="match status" value="1"/>
</dbReference>
<proteinExistence type="predicted"/>
<accession>G3IM66</accession>
<dbReference type="PaxDb" id="10029-XP_007611319.1"/>
<dbReference type="InterPro" id="IPR027417">
    <property type="entry name" value="P-loop_NTPase"/>
</dbReference>
<dbReference type="GO" id="GO:0005319">
    <property type="term" value="F:lipid transporter activity"/>
    <property type="evidence" value="ECO:0007669"/>
    <property type="project" value="TreeGrafter"/>
</dbReference>
<dbReference type="GO" id="GO:0140359">
    <property type="term" value="F:ABC-type transporter activity"/>
    <property type="evidence" value="ECO:0007669"/>
    <property type="project" value="InterPro"/>
</dbReference>
<dbReference type="Proteomes" id="UP000001075">
    <property type="component" value="Unassembled WGS sequence"/>
</dbReference>
<organism evidence="2 3">
    <name type="scientific">Cricetulus griseus</name>
    <name type="common">Chinese hamster</name>
    <name type="synonym">Cricetulus barabensis griseus</name>
    <dbReference type="NCBI Taxonomy" id="10029"/>
    <lineage>
        <taxon>Eukaryota</taxon>
        <taxon>Metazoa</taxon>
        <taxon>Chordata</taxon>
        <taxon>Craniata</taxon>
        <taxon>Vertebrata</taxon>
        <taxon>Euteleostomi</taxon>
        <taxon>Mammalia</taxon>
        <taxon>Eutheria</taxon>
        <taxon>Euarchontoglires</taxon>
        <taxon>Glires</taxon>
        <taxon>Rodentia</taxon>
        <taxon>Myomorpha</taxon>
        <taxon>Muroidea</taxon>
        <taxon>Cricetidae</taxon>
        <taxon>Cricetinae</taxon>
        <taxon>Cricetulus</taxon>
    </lineage>
</organism>
<dbReference type="InterPro" id="IPR003439">
    <property type="entry name" value="ABC_transporter-like_ATP-bd"/>
</dbReference>
<dbReference type="FunFam" id="3.40.50.300:FF:000327">
    <property type="entry name" value="ATP-binding cassette sub-family A member 3"/>
    <property type="match status" value="1"/>
</dbReference>
<dbReference type="Gene3D" id="3.40.50.300">
    <property type="entry name" value="P-loop containing nucleotide triphosphate hydrolases"/>
    <property type="match status" value="1"/>
</dbReference>
<dbReference type="InterPro" id="IPR026082">
    <property type="entry name" value="ABCA"/>
</dbReference>
<sequence length="345" mass="39067">MSINKYYNIHELRKACSSPNFVVFKDCHDSKYLRFCEIHFNLNEFIQSRPDAQTILQSFLIFTIQARVSKELSGESEDEDVQNERETILKNPQQSLNSCVLIKELIKEECFGLLGLNGAGKTTTFEILTGEQIATSGDVFIEDYSITKNILKVRSKIGYCPQFDALLDYLTTQEILTMYARVWGIPEKNIRAYVDNLLEMLNLQSQAEKFIYTLSGGNKRKLSTAIAIMGKSSVVFLDEPSTGMDPLARRMLWNTVTRTRESGKVIVITSHSMEECEALCTRLAIMVQGKFVCLGSPQHLKNKFGNVYTMNIKFKTGTDGDVIMDFKNFITKVFPGKLGQVNFAS</sequence>
<keyword evidence="2" id="KW-0547">Nucleotide-binding</keyword>
<dbReference type="SUPFAM" id="SSF52540">
    <property type="entry name" value="P-loop containing nucleoside triphosphate hydrolases"/>
    <property type="match status" value="1"/>
</dbReference>
<gene>
    <name evidence="2" type="ORF">I79_024998</name>
</gene>
<dbReference type="PROSITE" id="PS50893">
    <property type="entry name" value="ABC_TRANSPORTER_2"/>
    <property type="match status" value="1"/>
</dbReference>
<dbReference type="STRING" id="10029.G3IM66"/>
<dbReference type="GO" id="GO:0016020">
    <property type="term" value="C:membrane"/>
    <property type="evidence" value="ECO:0007669"/>
    <property type="project" value="InterPro"/>
</dbReference>
<evidence type="ECO:0000313" key="2">
    <source>
        <dbReference type="EMBL" id="EGW13322.1"/>
    </source>
</evidence>
<feature type="domain" description="ABC transporter" evidence="1">
    <location>
        <begin position="83"/>
        <end position="313"/>
    </location>
</feature>
<dbReference type="PANTHER" id="PTHR19229:SF139">
    <property type="entry name" value="ATP-BINDING CASSETTE, SUB-FAMILY A (ABC1), MEMBER 14"/>
    <property type="match status" value="1"/>
</dbReference>
<dbReference type="CDD" id="cd03263">
    <property type="entry name" value="ABC_subfamily_A"/>
    <property type="match status" value="1"/>
</dbReference>
<name>G3IM66_CRIGR</name>
<dbReference type="GO" id="GO:0016887">
    <property type="term" value="F:ATP hydrolysis activity"/>
    <property type="evidence" value="ECO:0007669"/>
    <property type="project" value="InterPro"/>
</dbReference>
<dbReference type="AlphaFoldDB" id="G3IM66"/>